<protein>
    <submittedName>
        <fullName evidence="7">Zn-dependent alcohol dehydrogenase</fullName>
    </submittedName>
</protein>
<evidence type="ECO:0000256" key="5">
    <source>
        <dbReference type="RuleBase" id="RU361277"/>
    </source>
</evidence>
<dbReference type="CDD" id="cd08279">
    <property type="entry name" value="Zn_ADH_class_III"/>
    <property type="match status" value="1"/>
</dbReference>
<dbReference type="InterPro" id="IPR013154">
    <property type="entry name" value="ADH-like_N"/>
</dbReference>
<evidence type="ECO:0000313" key="8">
    <source>
        <dbReference type="Proteomes" id="UP001148313"/>
    </source>
</evidence>
<evidence type="ECO:0000256" key="2">
    <source>
        <dbReference type="ARBA" id="ARBA00022833"/>
    </source>
</evidence>
<keyword evidence="3" id="KW-0560">Oxidoreductase</keyword>
<dbReference type="Gene3D" id="3.90.180.10">
    <property type="entry name" value="Medium-chain alcohol dehydrogenases, catalytic domain"/>
    <property type="match status" value="1"/>
</dbReference>
<evidence type="ECO:0000256" key="3">
    <source>
        <dbReference type="ARBA" id="ARBA00023002"/>
    </source>
</evidence>
<comment type="caution">
    <text evidence="7">The sequence shown here is derived from an EMBL/GenBank/DDBJ whole genome shotgun (WGS) entry which is preliminary data.</text>
</comment>
<evidence type="ECO:0000259" key="6">
    <source>
        <dbReference type="SMART" id="SM00829"/>
    </source>
</evidence>
<dbReference type="PANTHER" id="PTHR43880">
    <property type="entry name" value="ALCOHOL DEHYDROGENASE"/>
    <property type="match status" value="1"/>
</dbReference>
<keyword evidence="4" id="KW-0520">NAD</keyword>
<dbReference type="Gene3D" id="3.40.50.720">
    <property type="entry name" value="NAD(P)-binding Rossmann-like Domain"/>
    <property type="match status" value="1"/>
</dbReference>
<dbReference type="EMBL" id="JAPJZH010000024">
    <property type="protein sequence ID" value="MDA4848538.1"/>
    <property type="molecule type" value="Genomic_DNA"/>
</dbReference>
<dbReference type="SMART" id="SM00829">
    <property type="entry name" value="PKS_ER"/>
    <property type="match status" value="1"/>
</dbReference>
<dbReference type="InterPro" id="IPR002328">
    <property type="entry name" value="ADH_Zn_CS"/>
</dbReference>
<dbReference type="SUPFAM" id="SSF51735">
    <property type="entry name" value="NAD(P)-binding Rossmann-fold domains"/>
    <property type="match status" value="1"/>
</dbReference>
<name>A0ABT4VUY1_9HYPH</name>
<organism evidence="7 8">
    <name type="scientific">Hoeflea poritis</name>
    <dbReference type="NCBI Taxonomy" id="2993659"/>
    <lineage>
        <taxon>Bacteria</taxon>
        <taxon>Pseudomonadati</taxon>
        <taxon>Pseudomonadota</taxon>
        <taxon>Alphaproteobacteria</taxon>
        <taxon>Hyphomicrobiales</taxon>
        <taxon>Rhizobiaceae</taxon>
        <taxon>Hoeflea</taxon>
    </lineage>
</organism>
<dbReference type="InterPro" id="IPR013149">
    <property type="entry name" value="ADH-like_C"/>
</dbReference>
<reference evidence="7" key="1">
    <citation type="submission" date="2022-11" db="EMBL/GenBank/DDBJ databases">
        <title>Hoeflea poritis sp. nov., isolated from scleractinian coral Porites lutea.</title>
        <authorList>
            <person name="Zhang G."/>
            <person name="Wei Q."/>
            <person name="Cai L."/>
        </authorList>
    </citation>
    <scope>NUCLEOTIDE SEQUENCE</scope>
    <source>
        <strain evidence="7">E7-10</strain>
    </source>
</reference>
<dbReference type="PANTHER" id="PTHR43880:SF12">
    <property type="entry name" value="ALCOHOL DEHYDROGENASE CLASS-3"/>
    <property type="match status" value="1"/>
</dbReference>
<evidence type="ECO:0000256" key="4">
    <source>
        <dbReference type="ARBA" id="ARBA00023027"/>
    </source>
</evidence>
<feature type="domain" description="Enoyl reductase (ER)" evidence="6">
    <location>
        <begin position="12"/>
        <end position="364"/>
    </location>
</feature>
<dbReference type="InterPro" id="IPR020843">
    <property type="entry name" value="ER"/>
</dbReference>
<sequence>MKMKAAVLNEPQTQLIVEDVEIDAPMDNEVLVKTAYCGVCHSDVSRVDTPKDDYAGPPMHGPTVLGHEAAGVVIEVGAKVTDVKVGDHVVACNSSFCGKCEFCLTGRTNLCINKPNRTLEQPPRIRRGDQRLYQQAGIGGYAEFMLMHENSVTTIRDDMPLDRASLIGCGVITGMGAVFNRAKVFPGAKVAVFGLGGIGMSALQGSFIAGALQIIAVDINSARLQQATAFGATDVVNAKEVNSVDSVKQLSGGGVDFAFEATGSEFVAADAFHCLKDGGTAIMLGVAKKGAKVAVDAAQLRREKVLTGSSMGSNHFKLDIPQYIEFYRQGRLKLDEMVTREFALVDINEAFDLLRNGDGMRSVIKM</sequence>
<evidence type="ECO:0000256" key="1">
    <source>
        <dbReference type="ARBA" id="ARBA00022723"/>
    </source>
</evidence>
<evidence type="ECO:0000313" key="7">
    <source>
        <dbReference type="EMBL" id="MDA4848538.1"/>
    </source>
</evidence>
<dbReference type="PROSITE" id="PS00059">
    <property type="entry name" value="ADH_ZINC"/>
    <property type="match status" value="1"/>
</dbReference>
<accession>A0ABT4VUY1</accession>
<proteinExistence type="inferred from homology"/>
<dbReference type="InterPro" id="IPR011032">
    <property type="entry name" value="GroES-like_sf"/>
</dbReference>
<gene>
    <name evidence="7" type="ORF">OOZ53_24485</name>
</gene>
<dbReference type="SUPFAM" id="SSF50129">
    <property type="entry name" value="GroES-like"/>
    <property type="match status" value="2"/>
</dbReference>
<comment type="similarity">
    <text evidence="5">Belongs to the zinc-containing alcohol dehydrogenase family.</text>
</comment>
<keyword evidence="2 5" id="KW-0862">Zinc</keyword>
<dbReference type="Pfam" id="PF00107">
    <property type="entry name" value="ADH_zinc_N"/>
    <property type="match status" value="1"/>
</dbReference>
<dbReference type="InterPro" id="IPR036291">
    <property type="entry name" value="NAD(P)-bd_dom_sf"/>
</dbReference>
<dbReference type="Proteomes" id="UP001148313">
    <property type="component" value="Unassembled WGS sequence"/>
</dbReference>
<comment type="cofactor">
    <cofactor evidence="5">
        <name>Zn(2+)</name>
        <dbReference type="ChEBI" id="CHEBI:29105"/>
    </cofactor>
</comment>
<keyword evidence="8" id="KW-1185">Reference proteome</keyword>
<dbReference type="Pfam" id="PF08240">
    <property type="entry name" value="ADH_N"/>
    <property type="match status" value="1"/>
</dbReference>
<keyword evidence="1 5" id="KW-0479">Metal-binding</keyword>